<name>A0ABU6X9Z1_9FABA</name>
<evidence type="ECO:0000256" key="3">
    <source>
        <dbReference type="ARBA" id="ARBA00023002"/>
    </source>
</evidence>
<evidence type="ECO:0008006" key="8">
    <source>
        <dbReference type="Google" id="ProtNLM"/>
    </source>
</evidence>
<proteinExistence type="predicted"/>
<evidence type="ECO:0000313" key="7">
    <source>
        <dbReference type="Proteomes" id="UP001341840"/>
    </source>
</evidence>
<dbReference type="PANTHER" id="PTHR47947:SF49">
    <property type="entry name" value="CYTOCHROME P450 FAMILY PROTEIN"/>
    <property type="match status" value="1"/>
</dbReference>
<comment type="caution">
    <text evidence="6">The sequence shown here is derived from an EMBL/GenBank/DDBJ whole genome shotgun (WGS) entry which is preliminary data.</text>
</comment>
<accession>A0ABU6X9Z1</accession>
<dbReference type="InterPro" id="IPR050651">
    <property type="entry name" value="Plant_Cytochrome_P450_Monoox"/>
</dbReference>
<dbReference type="Proteomes" id="UP001341840">
    <property type="component" value="Unassembled WGS sequence"/>
</dbReference>
<keyword evidence="1" id="KW-0349">Heme</keyword>
<dbReference type="PRINTS" id="PR00463">
    <property type="entry name" value="EP450I"/>
</dbReference>
<evidence type="ECO:0000256" key="1">
    <source>
        <dbReference type="ARBA" id="ARBA00022617"/>
    </source>
</evidence>
<dbReference type="InterPro" id="IPR002401">
    <property type="entry name" value="Cyt_P450_E_grp-I"/>
</dbReference>
<gene>
    <name evidence="6" type="ORF">PIB30_029007</name>
</gene>
<protein>
    <recommendedName>
        <fullName evidence="8">Cytochrome P450</fullName>
    </recommendedName>
</protein>
<evidence type="ECO:0000313" key="6">
    <source>
        <dbReference type="EMBL" id="MED6194487.1"/>
    </source>
</evidence>
<keyword evidence="7" id="KW-1185">Reference proteome</keyword>
<dbReference type="InterPro" id="IPR001128">
    <property type="entry name" value="Cyt_P450"/>
</dbReference>
<evidence type="ECO:0000256" key="2">
    <source>
        <dbReference type="ARBA" id="ARBA00022723"/>
    </source>
</evidence>
<keyword evidence="4" id="KW-0408">Iron</keyword>
<dbReference type="InterPro" id="IPR036396">
    <property type="entry name" value="Cyt_P450_sf"/>
</dbReference>
<dbReference type="SUPFAM" id="SSF48264">
    <property type="entry name" value="Cytochrome P450"/>
    <property type="match status" value="1"/>
</dbReference>
<evidence type="ECO:0000256" key="4">
    <source>
        <dbReference type="ARBA" id="ARBA00023004"/>
    </source>
</evidence>
<keyword evidence="3" id="KW-0560">Oxidoreductase</keyword>
<sequence>MVDGAWPILGHLPLLRSSISSQPIHKAFAAIADEYGPLFAMKLGPRKMVVLSNSEMAKECFTKNDSFVSSRPILASVDIVGYNGALVAFSPYGSYWRKLHKIMNLELLSNQKVEQLSHVRVSVRSSSFHERAS</sequence>
<keyword evidence="2" id="KW-0479">Metal-binding</keyword>
<evidence type="ECO:0000256" key="5">
    <source>
        <dbReference type="ARBA" id="ARBA00023033"/>
    </source>
</evidence>
<organism evidence="6 7">
    <name type="scientific">Stylosanthes scabra</name>
    <dbReference type="NCBI Taxonomy" id="79078"/>
    <lineage>
        <taxon>Eukaryota</taxon>
        <taxon>Viridiplantae</taxon>
        <taxon>Streptophyta</taxon>
        <taxon>Embryophyta</taxon>
        <taxon>Tracheophyta</taxon>
        <taxon>Spermatophyta</taxon>
        <taxon>Magnoliopsida</taxon>
        <taxon>eudicotyledons</taxon>
        <taxon>Gunneridae</taxon>
        <taxon>Pentapetalae</taxon>
        <taxon>rosids</taxon>
        <taxon>fabids</taxon>
        <taxon>Fabales</taxon>
        <taxon>Fabaceae</taxon>
        <taxon>Papilionoideae</taxon>
        <taxon>50 kb inversion clade</taxon>
        <taxon>dalbergioids sensu lato</taxon>
        <taxon>Dalbergieae</taxon>
        <taxon>Pterocarpus clade</taxon>
        <taxon>Stylosanthes</taxon>
    </lineage>
</organism>
<reference evidence="6 7" key="1">
    <citation type="journal article" date="2023" name="Plants (Basel)">
        <title>Bridging the Gap: Combining Genomics and Transcriptomics Approaches to Understand Stylosanthes scabra, an Orphan Legume from the Brazilian Caatinga.</title>
        <authorList>
            <person name="Ferreira-Neto J.R.C."/>
            <person name="da Silva M.D."/>
            <person name="Binneck E."/>
            <person name="de Melo N.F."/>
            <person name="da Silva R.H."/>
            <person name="de Melo A.L.T.M."/>
            <person name="Pandolfi V."/>
            <person name="Bustamante F.O."/>
            <person name="Brasileiro-Vidal A.C."/>
            <person name="Benko-Iseppon A.M."/>
        </authorList>
    </citation>
    <scope>NUCLEOTIDE SEQUENCE [LARGE SCALE GENOMIC DNA]</scope>
    <source>
        <tissue evidence="6">Leaves</tissue>
    </source>
</reference>
<dbReference type="PANTHER" id="PTHR47947">
    <property type="entry name" value="CYTOCHROME P450 82C3-RELATED"/>
    <property type="match status" value="1"/>
</dbReference>
<keyword evidence="5" id="KW-0503">Monooxygenase</keyword>
<dbReference type="EMBL" id="JASCZI010211565">
    <property type="protein sequence ID" value="MED6194487.1"/>
    <property type="molecule type" value="Genomic_DNA"/>
</dbReference>
<dbReference type="Pfam" id="PF00067">
    <property type="entry name" value="p450"/>
    <property type="match status" value="1"/>
</dbReference>
<dbReference type="Gene3D" id="1.10.630.10">
    <property type="entry name" value="Cytochrome P450"/>
    <property type="match status" value="1"/>
</dbReference>